<keyword evidence="4" id="KW-1185">Reference proteome</keyword>
<comment type="subcellular location">
    <subcellularLocation>
        <location evidence="1">Nucleus</location>
    </subcellularLocation>
</comment>
<gene>
    <name evidence="3" type="ORF">POTOM_052253</name>
</gene>
<comment type="function">
    <text evidence="1">TFIIF is a general transcription initiation factor that binds to RNA polymerase II and helps to recruit it to the initiation complex in collaboration with TFIIB. It promotes transcription elongation.</text>
</comment>
<evidence type="ECO:0000256" key="1">
    <source>
        <dbReference type="RuleBase" id="RU366044"/>
    </source>
</evidence>
<accession>A0A8X8C5N0</accession>
<keyword evidence="1" id="KW-0804">Transcription</keyword>
<keyword evidence="1" id="KW-0238">DNA-binding</keyword>
<name>A0A8X8C5N0_POPTO</name>
<dbReference type="GO" id="GO:0005674">
    <property type="term" value="C:transcription factor TFIIF complex"/>
    <property type="evidence" value="ECO:0007669"/>
    <property type="project" value="TreeGrafter"/>
</dbReference>
<dbReference type="Pfam" id="PF05793">
    <property type="entry name" value="TFIIF_alpha"/>
    <property type="match status" value="2"/>
</dbReference>
<keyword evidence="1" id="KW-0805">Transcription regulation</keyword>
<dbReference type="OrthoDB" id="76676at2759"/>
<sequence length="507" mass="55158">MSFDLLLKPSCSGCGSTTDLYGSNCKHMTLCLNCGKTMAENRGKCFDCGTTVTRLIREKFKNKPWLLEDETGQSQYQGHLEGSQSATYYLLMMTGKEFVAIPAGSWYNFNKVAHYKQLTLEEAEEKMKNRRKTADGYERWMMKAANNGAAAFGEVEKVDDKEGVSAGGRGGRRKASGDDDEGNVSDRGEEDEEEEAGRKSRLGLNKQGGDDDEEGPRGGDLDMDDDDIEKGDDWEHEEIFTDDDEAVAIDPEEREDLAPEVPAPPEIKQMDDDISPVLAPKQKDVVPKEEAADISPAKPTPSGSAKGTPSTSKSAKGKRKLNGEDAKSSNGAPVKKVKTENEVKPAVKEESSPATKGTATPKVTPPSSKTGSTSGSTGPVTEEEIRAVLLQNGPVTTQDLVARFKSRLRTPEVCSSLALCKLASYCLPLKTDLLVVLLQDFLWKLCFQLCFTADYSLGLSVSSLSPLCFLTGGSSLVQDKKAFADILRRISKIQKTSGSNYVVLRDK</sequence>
<feature type="compositionally biased region" description="Low complexity" evidence="2">
    <location>
        <begin position="360"/>
        <end position="380"/>
    </location>
</feature>
<evidence type="ECO:0000256" key="2">
    <source>
        <dbReference type="SAM" id="MobiDB-lite"/>
    </source>
</evidence>
<evidence type="ECO:0000313" key="3">
    <source>
        <dbReference type="EMBL" id="KAG6743554.1"/>
    </source>
</evidence>
<protein>
    <recommendedName>
        <fullName evidence="1">Transcription initiation factor IIF subunit alpha</fullName>
    </recommendedName>
</protein>
<dbReference type="GO" id="GO:0001096">
    <property type="term" value="F:TFIIF-class transcription factor complex binding"/>
    <property type="evidence" value="ECO:0007669"/>
    <property type="project" value="TreeGrafter"/>
</dbReference>
<keyword evidence="1" id="KW-0539">Nucleus</keyword>
<dbReference type="AlphaFoldDB" id="A0A8X8C5N0"/>
<feature type="compositionally biased region" description="Acidic residues" evidence="2">
    <location>
        <begin position="221"/>
        <end position="230"/>
    </location>
</feature>
<dbReference type="InterPro" id="IPR008851">
    <property type="entry name" value="TFIIF-alpha"/>
</dbReference>
<dbReference type="GO" id="GO:0006367">
    <property type="term" value="P:transcription initiation at RNA polymerase II promoter"/>
    <property type="evidence" value="ECO:0007669"/>
    <property type="project" value="InterPro"/>
</dbReference>
<dbReference type="GO" id="GO:0032968">
    <property type="term" value="P:positive regulation of transcription elongation by RNA polymerase II"/>
    <property type="evidence" value="ECO:0007669"/>
    <property type="project" value="InterPro"/>
</dbReference>
<feature type="compositionally biased region" description="Basic and acidic residues" evidence="2">
    <location>
        <begin position="337"/>
        <end position="351"/>
    </location>
</feature>
<feature type="compositionally biased region" description="Acidic residues" evidence="2">
    <location>
        <begin position="178"/>
        <end position="195"/>
    </location>
</feature>
<dbReference type="GO" id="GO:0016251">
    <property type="term" value="F:RNA polymerase II general transcription initiation factor activity"/>
    <property type="evidence" value="ECO:0007669"/>
    <property type="project" value="TreeGrafter"/>
</dbReference>
<feature type="compositionally biased region" description="Acidic residues" evidence="2">
    <location>
        <begin position="240"/>
        <end position="255"/>
    </location>
</feature>
<dbReference type="Proteomes" id="UP000886885">
    <property type="component" value="Chromosome 16D"/>
</dbReference>
<feature type="compositionally biased region" description="Polar residues" evidence="2">
    <location>
        <begin position="301"/>
        <end position="314"/>
    </location>
</feature>
<feature type="region of interest" description="Disordered" evidence="2">
    <location>
        <begin position="161"/>
        <end position="380"/>
    </location>
</feature>
<comment type="caution">
    <text evidence="3">The sequence shown here is derived from an EMBL/GenBank/DDBJ whole genome shotgun (WGS) entry which is preliminary data.</text>
</comment>
<comment type="similarity">
    <text evidence="1">Belongs to the TFIIF alpha subunit family.</text>
</comment>
<dbReference type="EMBL" id="JAAWWB010000032">
    <property type="protein sequence ID" value="KAG6743554.1"/>
    <property type="molecule type" value="Genomic_DNA"/>
</dbReference>
<proteinExistence type="inferred from homology"/>
<dbReference type="PANTHER" id="PTHR13011:SF0">
    <property type="entry name" value="GENERAL TRANSCRIPTION FACTOR IIF SUBUNIT 1"/>
    <property type="match status" value="1"/>
</dbReference>
<reference evidence="3" key="1">
    <citation type="journal article" date="2020" name="bioRxiv">
        <title>Hybrid origin of Populus tomentosa Carr. identified through genome sequencing and phylogenomic analysis.</title>
        <authorList>
            <person name="An X."/>
            <person name="Gao K."/>
            <person name="Chen Z."/>
            <person name="Li J."/>
            <person name="Yang X."/>
            <person name="Yang X."/>
            <person name="Zhou J."/>
            <person name="Guo T."/>
            <person name="Zhao T."/>
            <person name="Huang S."/>
            <person name="Miao D."/>
            <person name="Khan W.U."/>
            <person name="Rao P."/>
            <person name="Ye M."/>
            <person name="Lei B."/>
            <person name="Liao W."/>
            <person name="Wang J."/>
            <person name="Ji L."/>
            <person name="Li Y."/>
            <person name="Guo B."/>
            <person name="Mustafa N.S."/>
            <person name="Li S."/>
            <person name="Yun Q."/>
            <person name="Keller S.R."/>
            <person name="Mao J."/>
            <person name="Zhang R."/>
            <person name="Strauss S.H."/>
        </authorList>
    </citation>
    <scope>NUCLEOTIDE SEQUENCE</scope>
    <source>
        <strain evidence="3">GM15</strain>
        <tissue evidence="3">Leaf</tissue>
    </source>
</reference>
<dbReference type="PANTHER" id="PTHR13011">
    <property type="entry name" value="TFIIF-ALPHA"/>
    <property type="match status" value="1"/>
</dbReference>
<dbReference type="GO" id="GO:0003677">
    <property type="term" value="F:DNA binding"/>
    <property type="evidence" value="ECO:0007669"/>
    <property type="project" value="UniProtKB-KW"/>
</dbReference>
<evidence type="ECO:0000313" key="4">
    <source>
        <dbReference type="Proteomes" id="UP000886885"/>
    </source>
</evidence>
<feature type="compositionally biased region" description="Basic and acidic residues" evidence="2">
    <location>
        <begin position="281"/>
        <end position="291"/>
    </location>
</feature>
<organism evidence="3 4">
    <name type="scientific">Populus tomentosa</name>
    <name type="common">Chinese white poplar</name>
    <dbReference type="NCBI Taxonomy" id="118781"/>
    <lineage>
        <taxon>Eukaryota</taxon>
        <taxon>Viridiplantae</taxon>
        <taxon>Streptophyta</taxon>
        <taxon>Embryophyta</taxon>
        <taxon>Tracheophyta</taxon>
        <taxon>Spermatophyta</taxon>
        <taxon>Magnoliopsida</taxon>
        <taxon>eudicotyledons</taxon>
        <taxon>Gunneridae</taxon>
        <taxon>Pentapetalae</taxon>
        <taxon>rosids</taxon>
        <taxon>fabids</taxon>
        <taxon>Malpighiales</taxon>
        <taxon>Salicaceae</taxon>
        <taxon>Saliceae</taxon>
        <taxon>Populus</taxon>
    </lineage>
</organism>